<dbReference type="AlphaFoldDB" id="A0A151Z7V5"/>
<feature type="compositionally biased region" description="Low complexity" evidence="1">
    <location>
        <begin position="68"/>
        <end position="78"/>
    </location>
</feature>
<evidence type="ECO:0000313" key="2">
    <source>
        <dbReference type="EMBL" id="KYQ90049.1"/>
    </source>
</evidence>
<dbReference type="GO" id="GO:0005509">
    <property type="term" value="F:calcium ion binding"/>
    <property type="evidence" value="ECO:0007669"/>
    <property type="project" value="InterPro"/>
</dbReference>
<feature type="compositionally biased region" description="Basic residues" evidence="1">
    <location>
        <begin position="212"/>
        <end position="229"/>
    </location>
</feature>
<dbReference type="SUPFAM" id="SSF47473">
    <property type="entry name" value="EF-hand"/>
    <property type="match status" value="1"/>
</dbReference>
<dbReference type="EMBL" id="LODT01000037">
    <property type="protein sequence ID" value="KYQ90049.1"/>
    <property type="molecule type" value="Genomic_DNA"/>
</dbReference>
<reference evidence="2 3" key="1">
    <citation type="submission" date="2015-12" db="EMBL/GenBank/DDBJ databases">
        <title>Dictyostelia acquired genes for synthesis and detection of signals that induce cell-type specialization by lateral gene transfer from prokaryotes.</title>
        <authorList>
            <person name="Gloeckner G."/>
            <person name="Schaap P."/>
        </authorList>
    </citation>
    <scope>NUCLEOTIDE SEQUENCE [LARGE SCALE GENOMIC DNA]</scope>
    <source>
        <strain evidence="2 3">TK</strain>
    </source>
</reference>
<dbReference type="PANTHER" id="PTHR47065">
    <property type="entry name" value="EF-HAND CALCIUM-BINDING DOMAIN-CONTAINING PROTEIN 9"/>
    <property type="match status" value="1"/>
</dbReference>
<feature type="region of interest" description="Disordered" evidence="1">
    <location>
        <begin position="21"/>
        <end position="86"/>
    </location>
</feature>
<feature type="compositionally biased region" description="Low complexity" evidence="1">
    <location>
        <begin position="190"/>
        <end position="207"/>
    </location>
</feature>
<comment type="caution">
    <text evidence="2">The sequence shown here is derived from an EMBL/GenBank/DDBJ whole genome shotgun (WGS) entry which is preliminary data.</text>
</comment>
<dbReference type="GO" id="GO:0005737">
    <property type="term" value="C:cytoplasm"/>
    <property type="evidence" value="ECO:0007669"/>
    <property type="project" value="TreeGrafter"/>
</dbReference>
<feature type="compositionally biased region" description="Low complexity" evidence="1">
    <location>
        <begin position="513"/>
        <end position="526"/>
    </location>
</feature>
<dbReference type="GO" id="GO:0061891">
    <property type="term" value="F:calcium ion sensor activity"/>
    <property type="evidence" value="ECO:0007669"/>
    <property type="project" value="TreeGrafter"/>
</dbReference>
<feature type="compositionally biased region" description="Low complexity" evidence="1">
    <location>
        <begin position="28"/>
        <end position="43"/>
    </location>
</feature>
<dbReference type="InParanoid" id="A0A151Z7V5"/>
<feature type="compositionally biased region" description="Low complexity" evidence="1">
    <location>
        <begin position="573"/>
        <end position="583"/>
    </location>
</feature>
<dbReference type="STRING" id="361077.A0A151Z7V5"/>
<dbReference type="Proteomes" id="UP000076078">
    <property type="component" value="Unassembled WGS sequence"/>
</dbReference>
<name>A0A151Z7V5_TIELA</name>
<feature type="compositionally biased region" description="Low complexity" evidence="1">
    <location>
        <begin position="458"/>
        <end position="493"/>
    </location>
</feature>
<feature type="region of interest" description="Disordered" evidence="1">
    <location>
        <begin position="338"/>
        <end position="361"/>
    </location>
</feature>
<keyword evidence="3" id="KW-1185">Reference proteome</keyword>
<feature type="compositionally biased region" description="Polar residues" evidence="1">
    <location>
        <begin position="494"/>
        <end position="506"/>
    </location>
</feature>
<evidence type="ECO:0000256" key="1">
    <source>
        <dbReference type="SAM" id="MobiDB-lite"/>
    </source>
</evidence>
<accession>A0A151Z7V5</accession>
<proteinExistence type="predicted"/>
<gene>
    <name evidence="2" type="ORF">DLAC_08634</name>
</gene>
<evidence type="ECO:0008006" key="4">
    <source>
        <dbReference type="Google" id="ProtNLM"/>
    </source>
</evidence>
<protein>
    <recommendedName>
        <fullName evidence="4">EF-hand domain-containing protein</fullName>
    </recommendedName>
</protein>
<feature type="compositionally biased region" description="Polar residues" evidence="1">
    <location>
        <begin position="544"/>
        <end position="556"/>
    </location>
</feature>
<dbReference type="PANTHER" id="PTHR47065:SF1">
    <property type="entry name" value="EF-HAND CALCIUM-BINDING DOMAIN-CONTAINING PROTEIN 9"/>
    <property type="match status" value="1"/>
</dbReference>
<dbReference type="OrthoDB" id="186625at2759"/>
<evidence type="ECO:0000313" key="3">
    <source>
        <dbReference type="Proteomes" id="UP000076078"/>
    </source>
</evidence>
<organism evidence="2 3">
    <name type="scientific">Tieghemostelium lacteum</name>
    <name type="common">Slime mold</name>
    <name type="synonym">Dictyostelium lacteum</name>
    <dbReference type="NCBI Taxonomy" id="361077"/>
    <lineage>
        <taxon>Eukaryota</taxon>
        <taxon>Amoebozoa</taxon>
        <taxon>Evosea</taxon>
        <taxon>Eumycetozoa</taxon>
        <taxon>Dictyostelia</taxon>
        <taxon>Dictyosteliales</taxon>
        <taxon>Raperosteliaceae</taxon>
        <taxon>Tieghemostelium</taxon>
    </lineage>
</organism>
<dbReference type="InterPro" id="IPR011992">
    <property type="entry name" value="EF-hand-dom_pair"/>
</dbReference>
<feature type="region of interest" description="Disordered" evidence="1">
    <location>
        <begin position="456"/>
        <end position="583"/>
    </location>
</feature>
<sequence>MKINIDFLKLIILGSNYEETETKEKQQNDNNSNSVDNSTTTNTSPPPTTQINGIGSIIKNHTNNNITQPSPQKQQPPSTNIITDTNNGIPMIVTSKLVPLSDSFSPSPSSSILTSCSPITFSPIVFSHLNQSLNNSLDFSTDQDFSPPITTKHNHSISSINSNITSTSTPIPQIVVPNNSNTIPSTIMVNNNNNSSTTTTTTTTSSNGNYKTLKKSSKRPPNHHHKHKQRTLFEKLYTESGFNSIKSWYEKNTANNNFIIGESQFVLLLRYLTDLHSYQILNLFDSLDKDDIGCIGFEEFFLLIALLAAKECGQTTKFLYQHSRVMFEIVSGVPLQNSKNIQPNNNNNNNNNRGINNSNNNNNIEKDQYSIDDIYINFDKFCKFGNIIGLASDYLLSYLERFNTVIFDKINFEMFLLFYFVILDEFDRSSSSFHKILYFDPDNLLYDGLTPTSPITKSNSNNNLNNNNNNVKSPTSPTISTSSNSKNSPSTTTWQKPKTSHHQSLQHPIAPLQTSTQSTIVSSSSGSGSGSGSVTKQTPIHKVPSTSSIQSLSKHTNVFPGNGGHIPSHRTVSNPGTSSSGSTINSGITSIPLTLPNQIHDIEDLNYFIDSLKLDLQGKQYIKDQFKSHNILNLEILKHTDLLDLQQIIKKSTPRKALFKALHDPKSVLRNSKKMISIFNK</sequence>
<dbReference type="FunCoup" id="A0A151Z7V5">
    <property type="interactions" value="425"/>
</dbReference>
<dbReference type="InterPro" id="IPR042798">
    <property type="entry name" value="EFCAB9"/>
</dbReference>
<feature type="region of interest" description="Disordered" evidence="1">
    <location>
        <begin position="190"/>
        <end position="229"/>
    </location>
</feature>